<protein>
    <submittedName>
        <fullName evidence="1">Tetratricopeptide (TPR) repeat protein</fullName>
    </submittedName>
</protein>
<keyword evidence="2" id="KW-1185">Reference proteome</keyword>
<evidence type="ECO:0000313" key="2">
    <source>
        <dbReference type="Proteomes" id="UP000717634"/>
    </source>
</evidence>
<sequence>MKLKNLFIAAAMLFGLFGCKPSKKNEAFKAFNEGVAFSLTAIDLFEQKAYEQSDSLNKKAINKFQETLLIDSTHSGTRSALGHSYYLVRQFKESINWFEKANKIDGESAINFRELGLSRINLGRVPEGHQDLQMAFELDKSQEIRSITTDD</sequence>
<dbReference type="InterPro" id="IPR011990">
    <property type="entry name" value="TPR-like_helical_dom_sf"/>
</dbReference>
<organism evidence="1 2">
    <name type="scientific">Hymenobacter artigasi</name>
    <dbReference type="NCBI Taxonomy" id="2719616"/>
    <lineage>
        <taxon>Bacteria</taxon>
        <taxon>Pseudomonadati</taxon>
        <taxon>Bacteroidota</taxon>
        <taxon>Cytophagia</taxon>
        <taxon>Cytophagales</taxon>
        <taxon>Hymenobacteraceae</taxon>
        <taxon>Hymenobacter</taxon>
    </lineage>
</organism>
<dbReference type="Proteomes" id="UP000717634">
    <property type="component" value="Unassembled WGS sequence"/>
</dbReference>
<comment type="caution">
    <text evidence="1">The sequence shown here is derived from an EMBL/GenBank/DDBJ whole genome shotgun (WGS) entry which is preliminary data.</text>
</comment>
<evidence type="ECO:0000313" key="1">
    <source>
        <dbReference type="EMBL" id="NKI89432.1"/>
    </source>
</evidence>
<dbReference type="SUPFAM" id="SSF48452">
    <property type="entry name" value="TPR-like"/>
    <property type="match status" value="1"/>
</dbReference>
<reference evidence="1 2" key="1">
    <citation type="submission" date="2020-03" db="EMBL/GenBank/DDBJ databases">
        <title>Genomic Encyclopedia of Type Strains, Phase IV (KMG-V): Genome sequencing to study the core and pangenomes of soil and plant-associated prokaryotes.</title>
        <authorList>
            <person name="Whitman W."/>
        </authorList>
    </citation>
    <scope>NUCLEOTIDE SEQUENCE [LARGE SCALE GENOMIC DNA]</scope>
    <source>
        <strain evidence="1 2">1B</strain>
    </source>
</reference>
<accession>A0ABX1HJV2</accession>
<name>A0ABX1HJV2_9BACT</name>
<proteinExistence type="predicted"/>
<dbReference type="PROSITE" id="PS51257">
    <property type="entry name" value="PROKAR_LIPOPROTEIN"/>
    <property type="match status" value="1"/>
</dbReference>
<gene>
    <name evidence="1" type="ORF">HBN54_002030</name>
</gene>
<dbReference type="RefSeq" id="WP_168673066.1">
    <property type="nucleotide sequence ID" value="NZ_JAAVTK010000005.1"/>
</dbReference>
<dbReference type="EMBL" id="JAAVTK010000005">
    <property type="protein sequence ID" value="NKI89432.1"/>
    <property type="molecule type" value="Genomic_DNA"/>
</dbReference>
<dbReference type="Gene3D" id="1.25.40.10">
    <property type="entry name" value="Tetratricopeptide repeat domain"/>
    <property type="match status" value="1"/>
</dbReference>